<sequence>MMPKFLKRKWVKQAIMSLWSKRDDYCGKCSQILTTISEGLTYSACAK</sequence>
<dbReference type="EMBL" id="RBOM01000245">
    <property type="protein sequence ID" value="RMM61083.1"/>
    <property type="molecule type" value="Genomic_DNA"/>
</dbReference>
<evidence type="ECO:0000313" key="2">
    <source>
        <dbReference type="Proteomes" id="UP000279057"/>
    </source>
</evidence>
<accession>A0A3M3FGR9</accession>
<reference evidence="1 2" key="1">
    <citation type="submission" date="2018-08" db="EMBL/GenBank/DDBJ databases">
        <title>Recombination of ecologically and evolutionarily significant loci maintains genetic cohesion in the Pseudomonas syringae species complex.</title>
        <authorList>
            <person name="Dillon M."/>
            <person name="Thakur S."/>
            <person name="Almeida R.N.D."/>
            <person name="Weir B.S."/>
            <person name="Guttman D.S."/>
        </authorList>
    </citation>
    <scope>NUCLEOTIDE SEQUENCE [LARGE SCALE GENOMIC DNA]</scope>
    <source>
        <strain evidence="1 2">ICMP 4332</strain>
    </source>
</reference>
<protein>
    <submittedName>
        <fullName evidence="1">Uncharacterized protein</fullName>
    </submittedName>
</protein>
<proteinExistence type="predicted"/>
<dbReference type="AlphaFoldDB" id="A0A3M3FGR9"/>
<comment type="caution">
    <text evidence="1">The sequence shown here is derived from an EMBL/GenBank/DDBJ whole genome shotgun (WGS) entry which is preliminary data.</text>
</comment>
<evidence type="ECO:0000313" key="1">
    <source>
        <dbReference type="EMBL" id="RMM61083.1"/>
    </source>
</evidence>
<organism evidence="1 2">
    <name type="scientific">Pseudomonas savastanoi pv. glycinea</name>
    <name type="common">Pseudomonas syringae pv. glycinea</name>
    <dbReference type="NCBI Taxonomy" id="318"/>
    <lineage>
        <taxon>Bacteria</taxon>
        <taxon>Pseudomonadati</taxon>
        <taxon>Pseudomonadota</taxon>
        <taxon>Gammaproteobacteria</taxon>
        <taxon>Pseudomonadales</taxon>
        <taxon>Pseudomonadaceae</taxon>
        <taxon>Pseudomonas</taxon>
    </lineage>
</organism>
<name>A0A3M3FGR9_PSESG</name>
<dbReference type="Proteomes" id="UP000279057">
    <property type="component" value="Unassembled WGS sequence"/>
</dbReference>
<gene>
    <name evidence="1" type="ORF">ALQ74_200121</name>
</gene>